<evidence type="ECO:0000313" key="2">
    <source>
        <dbReference type="EMBL" id="KAK3741345.1"/>
    </source>
</evidence>
<accession>A0AAE1CWQ1</accession>
<name>A0AAE1CWQ1_9GAST</name>
<feature type="region of interest" description="Disordered" evidence="1">
    <location>
        <begin position="35"/>
        <end position="55"/>
    </location>
</feature>
<comment type="caution">
    <text evidence="2">The sequence shown here is derived from an EMBL/GenBank/DDBJ whole genome shotgun (WGS) entry which is preliminary data.</text>
</comment>
<evidence type="ECO:0000313" key="3">
    <source>
        <dbReference type="Proteomes" id="UP001283361"/>
    </source>
</evidence>
<dbReference type="Proteomes" id="UP001283361">
    <property type="component" value="Unassembled WGS sequence"/>
</dbReference>
<sequence length="121" mass="13190">MPSPSSGQVLVLTHTMEPVRDPVYHDQVRLAEPSVPQQAPLITASSTSSSPSQCPWLAPRPPNSILFKLVETETKDQGIWSPQVAARARLHARVVGRTSTFPCPTPTAPSDDWLARHCRAS</sequence>
<dbReference type="EMBL" id="JAWDGP010006429">
    <property type="protein sequence ID" value="KAK3741345.1"/>
    <property type="molecule type" value="Genomic_DNA"/>
</dbReference>
<proteinExistence type="predicted"/>
<organism evidence="2 3">
    <name type="scientific">Elysia crispata</name>
    <name type="common">lettuce slug</name>
    <dbReference type="NCBI Taxonomy" id="231223"/>
    <lineage>
        <taxon>Eukaryota</taxon>
        <taxon>Metazoa</taxon>
        <taxon>Spiralia</taxon>
        <taxon>Lophotrochozoa</taxon>
        <taxon>Mollusca</taxon>
        <taxon>Gastropoda</taxon>
        <taxon>Heterobranchia</taxon>
        <taxon>Euthyneura</taxon>
        <taxon>Panpulmonata</taxon>
        <taxon>Sacoglossa</taxon>
        <taxon>Placobranchoidea</taxon>
        <taxon>Plakobranchidae</taxon>
        <taxon>Elysia</taxon>
    </lineage>
</organism>
<protein>
    <submittedName>
        <fullName evidence="2">Uncharacterized protein</fullName>
    </submittedName>
</protein>
<dbReference type="AlphaFoldDB" id="A0AAE1CWQ1"/>
<gene>
    <name evidence="2" type="ORF">RRG08_034390</name>
</gene>
<evidence type="ECO:0000256" key="1">
    <source>
        <dbReference type="SAM" id="MobiDB-lite"/>
    </source>
</evidence>
<reference evidence="2" key="1">
    <citation type="journal article" date="2023" name="G3 (Bethesda)">
        <title>A reference genome for the long-term kleptoplast-retaining sea slug Elysia crispata morphotype clarki.</title>
        <authorList>
            <person name="Eastman K.E."/>
            <person name="Pendleton A.L."/>
            <person name="Shaikh M.A."/>
            <person name="Suttiyut T."/>
            <person name="Ogas R."/>
            <person name="Tomko P."/>
            <person name="Gavelis G."/>
            <person name="Widhalm J.R."/>
            <person name="Wisecaver J.H."/>
        </authorList>
    </citation>
    <scope>NUCLEOTIDE SEQUENCE</scope>
    <source>
        <strain evidence="2">ECLA1</strain>
    </source>
</reference>
<keyword evidence="3" id="KW-1185">Reference proteome</keyword>